<dbReference type="GO" id="GO:0031405">
    <property type="term" value="F:lipoic acid binding"/>
    <property type="evidence" value="ECO:0007669"/>
    <property type="project" value="TreeGrafter"/>
</dbReference>
<keyword evidence="3 6" id="KW-0808">Transferase</keyword>
<evidence type="ECO:0000256" key="7">
    <source>
        <dbReference type="SAM" id="MobiDB-lite"/>
    </source>
</evidence>
<evidence type="ECO:0000259" key="9">
    <source>
        <dbReference type="PROSITE" id="PS51826"/>
    </source>
</evidence>
<evidence type="ECO:0000256" key="1">
    <source>
        <dbReference type="ARBA" id="ARBA00001938"/>
    </source>
</evidence>
<dbReference type="Proteomes" id="UP000257479">
    <property type="component" value="Unassembled WGS sequence"/>
</dbReference>
<dbReference type="PROSITE" id="PS51826">
    <property type="entry name" value="PSBD"/>
    <property type="match status" value="1"/>
</dbReference>
<dbReference type="SUPFAM" id="SSF51230">
    <property type="entry name" value="Single hybrid motif"/>
    <property type="match status" value="1"/>
</dbReference>
<dbReference type="PROSITE" id="PS00189">
    <property type="entry name" value="LIPOYL"/>
    <property type="match status" value="1"/>
</dbReference>
<feature type="region of interest" description="Disordered" evidence="7">
    <location>
        <begin position="1"/>
        <end position="40"/>
    </location>
</feature>
<dbReference type="InterPro" id="IPR011053">
    <property type="entry name" value="Single_hybrid_motif"/>
</dbReference>
<organism evidence="10 11">
    <name type="scientific">Microbacterium ginsengisoli</name>
    <dbReference type="NCBI Taxonomy" id="400772"/>
    <lineage>
        <taxon>Bacteria</taxon>
        <taxon>Bacillati</taxon>
        <taxon>Actinomycetota</taxon>
        <taxon>Actinomycetes</taxon>
        <taxon>Micrococcales</taxon>
        <taxon>Microbacteriaceae</taxon>
        <taxon>Microbacterium</taxon>
    </lineage>
</organism>
<dbReference type="Pfam" id="PF00198">
    <property type="entry name" value="2-oxoacid_dh"/>
    <property type="match status" value="1"/>
</dbReference>
<feature type="non-terminal residue" evidence="10">
    <location>
        <position position="1"/>
    </location>
</feature>
<dbReference type="InterPro" id="IPR004167">
    <property type="entry name" value="PSBD"/>
</dbReference>
<comment type="cofactor">
    <cofactor evidence="1 6">
        <name>(R)-lipoate</name>
        <dbReference type="ChEBI" id="CHEBI:83088"/>
    </cofactor>
</comment>
<proteinExistence type="inferred from homology"/>
<evidence type="ECO:0000256" key="6">
    <source>
        <dbReference type="RuleBase" id="RU003423"/>
    </source>
</evidence>
<dbReference type="AlphaFoldDB" id="A0A3C1KDX8"/>
<evidence type="ECO:0000259" key="8">
    <source>
        <dbReference type="PROSITE" id="PS50968"/>
    </source>
</evidence>
<dbReference type="InterPro" id="IPR050743">
    <property type="entry name" value="2-oxoacid_DH_E2_comp"/>
</dbReference>
<dbReference type="InterPro" id="IPR023213">
    <property type="entry name" value="CAT-like_dom_sf"/>
</dbReference>
<feature type="compositionally biased region" description="Low complexity" evidence="7">
    <location>
        <begin position="1"/>
        <end position="37"/>
    </location>
</feature>
<dbReference type="GO" id="GO:0005737">
    <property type="term" value="C:cytoplasm"/>
    <property type="evidence" value="ECO:0007669"/>
    <property type="project" value="TreeGrafter"/>
</dbReference>
<name>A0A3C1KDX8_9MICO</name>
<dbReference type="PROSITE" id="PS50968">
    <property type="entry name" value="BIOTINYL_LIPOYL"/>
    <property type="match status" value="1"/>
</dbReference>
<evidence type="ECO:0000313" key="10">
    <source>
        <dbReference type="EMBL" id="HAN24852.1"/>
    </source>
</evidence>
<keyword evidence="4 6" id="KW-0450">Lipoyl</keyword>
<dbReference type="SUPFAM" id="SSF47005">
    <property type="entry name" value="Peripheral subunit-binding domain of 2-oxo acid dehydrogenase complex"/>
    <property type="match status" value="1"/>
</dbReference>
<sequence>EAAAPAAEPAPAPVAETPAPAAEPSPAAAPAAAAPAASGGKEVVLPELGESVTEGTVTRWLKQIGDSVEVDEPLLEISTDKVDTEIPAPFAGVLQEILVQEDETVAVGAALARIGDGASAPAAAPEAPAAAAPAAVPAPAPAPAPAAAAPVAAAPVTPAPVAAPAPVVAPAAAASGDDVSYVTPLVRRLAQQQGVDLATVKGSGVGGRIRKEDVLKAAESATSAPAAAAVAPAAPTLEVSPLRGTTQPMSRLRKVLAERAVASMQATAQLTTVVEVDVTDLATFRDAVKGDFQAKTGQKLSFLPFFALAAAEALQAFPVINATVDGDQIVYPASENLSIAVDTERGLLTPVVRDAGSKNVAQIAAEIADLAARTRENKLKPDELGGGTFTLTNTGSRGALFDTPVVFLPQSAILGTGVVFKRPGVVKVGGVDAIAVRSYVFLALSYDHRVIDGADAARFLGAVKARLEAAAFQADLGI</sequence>
<dbReference type="SUPFAM" id="SSF52777">
    <property type="entry name" value="CoA-dependent acyltransferases"/>
    <property type="match status" value="1"/>
</dbReference>
<dbReference type="Gene3D" id="3.30.559.10">
    <property type="entry name" value="Chloramphenicol acetyltransferase-like domain"/>
    <property type="match status" value="1"/>
</dbReference>
<dbReference type="EMBL" id="DMNG01000165">
    <property type="protein sequence ID" value="HAN24852.1"/>
    <property type="molecule type" value="Genomic_DNA"/>
</dbReference>
<dbReference type="PANTHER" id="PTHR43178:SF5">
    <property type="entry name" value="LIPOAMIDE ACYLTRANSFERASE COMPONENT OF BRANCHED-CHAIN ALPHA-KETO ACID DEHYDROGENASE COMPLEX, MITOCHONDRIAL"/>
    <property type="match status" value="1"/>
</dbReference>
<evidence type="ECO:0000256" key="5">
    <source>
        <dbReference type="ARBA" id="ARBA00023315"/>
    </source>
</evidence>
<evidence type="ECO:0000313" key="11">
    <source>
        <dbReference type="Proteomes" id="UP000257479"/>
    </source>
</evidence>
<dbReference type="CDD" id="cd06849">
    <property type="entry name" value="lipoyl_domain"/>
    <property type="match status" value="1"/>
</dbReference>
<dbReference type="PANTHER" id="PTHR43178">
    <property type="entry name" value="DIHYDROLIPOAMIDE ACETYLTRANSFERASE COMPONENT OF PYRUVATE DEHYDROGENASE COMPLEX"/>
    <property type="match status" value="1"/>
</dbReference>
<dbReference type="InterPro" id="IPR014276">
    <property type="entry name" value="2-oxoglutarate_DH_E2"/>
</dbReference>
<evidence type="ECO:0000256" key="2">
    <source>
        <dbReference type="ARBA" id="ARBA00007317"/>
    </source>
</evidence>
<dbReference type="GO" id="GO:0016407">
    <property type="term" value="F:acetyltransferase activity"/>
    <property type="evidence" value="ECO:0007669"/>
    <property type="project" value="TreeGrafter"/>
</dbReference>
<reference evidence="10 11" key="1">
    <citation type="journal article" date="2018" name="Nat. Biotechnol.">
        <title>A standardized bacterial taxonomy based on genome phylogeny substantially revises the tree of life.</title>
        <authorList>
            <person name="Parks D.H."/>
            <person name="Chuvochina M."/>
            <person name="Waite D.W."/>
            <person name="Rinke C."/>
            <person name="Skarshewski A."/>
            <person name="Chaumeil P.A."/>
            <person name="Hugenholtz P."/>
        </authorList>
    </citation>
    <scope>NUCLEOTIDE SEQUENCE [LARGE SCALE GENOMIC DNA]</scope>
    <source>
        <strain evidence="10">UBA9152</strain>
    </source>
</reference>
<keyword evidence="5 6" id="KW-0012">Acyltransferase</keyword>
<evidence type="ECO:0000256" key="3">
    <source>
        <dbReference type="ARBA" id="ARBA00022679"/>
    </source>
</evidence>
<evidence type="ECO:0000256" key="4">
    <source>
        <dbReference type="ARBA" id="ARBA00022823"/>
    </source>
</evidence>
<comment type="similarity">
    <text evidence="2 6">Belongs to the 2-oxoacid dehydrogenase family.</text>
</comment>
<feature type="domain" description="Lipoyl-binding" evidence="8">
    <location>
        <begin position="40"/>
        <end position="115"/>
    </location>
</feature>
<dbReference type="Pfam" id="PF00364">
    <property type="entry name" value="Biotin_lipoyl"/>
    <property type="match status" value="1"/>
</dbReference>
<dbReference type="Gene3D" id="4.10.320.10">
    <property type="entry name" value="E3-binding domain"/>
    <property type="match status" value="1"/>
</dbReference>
<dbReference type="Pfam" id="PF02817">
    <property type="entry name" value="E3_binding"/>
    <property type="match status" value="1"/>
</dbReference>
<dbReference type="NCBIfam" id="TIGR02927">
    <property type="entry name" value="SucB_Actino"/>
    <property type="match status" value="1"/>
</dbReference>
<feature type="domain" description="Peripheral subunit-binding (PSBD)" evidence="9">
    <location>
        <begin position="181"/>
        <end position="218"/>
    </location>
</feature>
<dbReference type="InterPro" id="IPR036625">
    <property type="entry name" value="E3-bd_dom_sf"/>
</dbReference>
<dbReference type="InterPro" id="IPR003016">
    <property type="entry name" value="2-oxoA_DH_lipoyl-BS"/>
</dbReference>
<accession>A0A3C1KDX8</accession>
<dbReference type="EC" id="2.3.1.-" evidence="6"/>
<gene>
    <name evidence="10" type="primary">sucB</name>
    <name evidence="10" type="ORF">DCP95_09820</name>
</gene>
<protein>
    <recommendedName>
        <fullName evidence="6">Dihydrolipoamide acetyltransferase component of pyruvate dehydrogenase complex</fullName>
        <ecNumber evidence="6">2.3.1.-</ecNumber>
    </recommendedName>
</protein>
<dbReference type="Gene3D" id="2.40.50.100">
    <property type="match status" value="1"/>
</dbReference>
<dbReference type="InterPro" id="IPR000089">
    <property type="entry name" value="Biotin_lipoyl"/>
</dbReference>
<comment type="caution">
    <text evidence="10">The sequence shown here is derived from an EMBL/GenBank/DDBJ whole genome shotgun (WGS) entry which is preliminary data.</text>
</comment>
<dbReference type="InterPro" id="IPR001078">
    <property type="entry name" value="2-oxoacid_DH_actylTfrase"/>
</dbReference>